<reference evidence="2" key="1">
    <citation type="submission" date="2015-07" db="EMBL/GenBank/DDBJ databases">
        <title>Transcriptome Assembly of Anthurium amnicola.</title>
        <authorList>
            <person name="Suzuki J."/>
        </authorList>
    </citation>
    <scope>NUCLEOTIDE SEQUENCE</scope>
</reference>
<accession>A0A1D1Y8T4</accession>
<keyword evidence="1" id="KW-0472">Membrane</keyword>
<dbReference type="EMBL" id="GDJX01016873">
    <property type="protein sequence ID" value="JAT51063.1"/>
    <property type="molecule type" value="Transcribed_RNA"/>
</dbReference>
<keyword evidence="1" id="KW-1133">Transmembrane helix</keyword>
<proteinExistence type="predicted"/>
<name>A0A1D1Y8T4_9ARAE</name>
<gene>
    <name evidence="2" type="primary">mch1_4</name>
    <name evidence="2" type="ORF">g.54735</name>
</gene>
<dbReference type="InterPro" id="IPR053283">
    <property type="entry name" value="TUNICAMYCIN_INDUCED_1"/>
</dbReference>
<feature type="non-terminal residue" evidence="2">
    <location>
        <position position="1"/>
    </location>
</feature>
<dbReference type="PANTHER" id="PTHR34454:SF3">
    <property type="entry name" value="PEPTIDASE I, PUTATIVE-RELATED"/>
    <property type="match status" value="1"/>
</dbReference>
<organism evidence="2">
    <name type="scientific">Anthurium amnicola</name>
    <dbReference type="NCBI Taxonomy" id="1678845"/>
    <lineage>
        <taxon>Eukaryota</taxon>
        <taxon>Viridiplantae</taxon>
        <taxon>Streptophyta</taxon>
        <taxon>Embryophyta</taxon>
        <taxon>Tracheophyta</taxon>
        <taxon>Spermatophyta</taxon>
        <taxon>Magnoliopsida</taxon>
        <taxon>Liliopsida</taxon>
        <taxon>Araceae</taxon>
        <taxon>Pothoideae</taxon>
        <taxon>Potheae</taxon>
        <taxon>Anthurium</taxon>
    </lineage>
</organism>
<sequence>DAIRFRLPNSAPPPAPTIQIPIAQRCRRRRGRRRRRWAPGGVLTMATAAATLLRHALFHHHFPLRMLMLAVVASHALAFNSSLLLKEVAREIARRERWDPEAVRVSDVDGGSIGVGRSRRHEFQVRVGRKTLLVFKFPEEAGGSIWRKPRNGDREKACWGLGEPVRWPRPKLKEFHLEGLLEVKATGDDRFSLLLPMNTTHTGLRRVLVGEGITMKVEGAEEVTLSYPSNSGLSLYRSLLITDYDRKPFPIHGYSLCAPLLSVHISGPASLVAYKTRSSKAYIETAFQFPNTVELLPEKCFSGAPRRDPSLSLFSLGSRLNLLGRIFRSILGKQTSHYGTPQFLKAKIKPSTLIKFRLELERDIGEDDRIWKKVPKWKTRPTVERDWFEVLARVEVGRLKPVFVRKLTRPIITVDSAAWSSLLSNISFTQLQSFVVPPEALTLDMKW</sequence>
<keyword evidence="1" id="KW-0812">Transmembrane</keyword>
<feature type="transmembrane region" description="Helical" evidence="1">
    <location>
        <begin position="37"/>
        <end position="58"/>
    </location>
</feature>
<protein>
    <submittedName>
        <fullName evidence="2">Pro-MCH 1</fullName>
    </submittedName>
</protein>
<dbReference type="AlphaFoldDB" id="A0A1D1Y8T4"/>
<evidence type="ECO:0000256" key="1">
    <source>
        <dbReference type="SAM" id="Phobius"/>
    </source>
</evidence>
<evidence type="ECO:0000313" key="2">
    <source>
        <dbReference type="EMBL" id="JAT51063.1"/>
    </source>
</evidence>
<dbReference type="PANTHER" id="PTHR34454">
    <property type="entry name" value="TUNICAMYCIN INDUCED PROTEIN"/>
    <property type="match status" value="1"/>
</dbReference>